<reference evidence="2" key="2">
    <citation type="submission" date="2023-04" db="EMBL/GenBank/DDBJ databases">
        <title>Paracnuella aquatica gen. nov., sp. nov., a member of the family Chitinophagaceae isolated from a hot spring.</title>
        <authorList>
            <person name="Wang C."/>
        </authorList>
    </citation>
    <scope>NUCLEOTIDE SEQUENCE</scope>
    <source>
        <strain evidence="2">LB-8</strain>
    </source>
</reference>
<dbReference type="Pfam" id="PF01569">
    <property type="entry name" value="PAP2"/>
    <property type="match status" value="1"/>
</dbReference>
<comment type="caution">
    <text evidence="2">The sequence shown here is derived from an EMBL/GenBank/DDBJ whole genome shotgun (WGS) entry which is preliminary data.</text>
</comment>
<dbReference type="Proteomes" id="UP001155483">
    <property type="component" value="Unassembled WGS sequence"/>
</dbReference>
<accession>A0A9X2XWI5</accession>
<dbReference type="PROSITE" id="PS51257">
    <property type="entry name" value="PROKAR_LIPOPROTEIN"/>
    <property type="match status" value="1"/>
</dbReference>
<dbReference type="PANTHER" id="PTHR34599:SF2">
    <property type="entry name" value="TRAF-TYPE DOMAIN-CONTAINING PROTEIN"/>
    <property type="match status" value="1"/>
</dbReference>
<name>A0A9X2XWI5_9BACT</name>
<reference evidence="2" key="1">
    <citation type="submission" date="2022-09" db="EMBL/GenBank/DDBJ databases">
        <authorList>
            <person name="Yuan C."/>
            <person name="Ke Z."/>
        </authorList>
    </citation>
    <scope>NUCLEOTIDE SEQUENCE</scope>
    <source>
        <strain evidence="2">LB-8</strain>
    </source>
</reference>
<evidence type="ECO:0000313" key="2">
    <source>
        <dbReference type="EMBL" id="MCU7549033.1"/>
    </source>
</evidence>
<dbReference type="PANTHER" id="PTHR34599">
    <property type="entry name" value="PEROXIDASE-RELATED"/>
    <property type="match status" value="1"/>
</dbReference>
<feature type="domain" description="Phosphatidic acid phosphatase type 2/haloperoxidase" evidence="1">
    <location>
        <begin position="312"/>
        <end position="420"/>
    </location>
</feature>
<organism evidence="2 3">
    <name type="scientific">Paraflavisolibacter caeni</name>
    <dbReference type="NCBI Taxonomy" id="2982496"/>
    <lineage>
        <taxon>Bacteria</taxon>
        <taxon>Pseudomonadati</taxon>
        <taxon>Bacteroidota</taxon>
        <taxon>Chitinophagia</taxon>
        <taxon>Chitinophagales</taxon>
        <taxon>Chitinophagaceae</taxon>
        <taxon>Paraflavisolibacter</taxon>
    </lineage>
</organism>
<sequence length="455" mass="51362">MKAYFYLCLVITGLLSCSQQKDYHQFTGDPLLYCKTVKRLNDVVLENNFPPVIASRNYAYANIAAYECIAAGDSNYHSLSGQIKHLPPMPRPLAGQNIDFNLAALLAFVKVGNAVTFPEGVLMDYYNELKEQASDAGMPENILNYTVAFSDTIAASILKWSKGDKYAETRSAEKFTVTTEDGRWIPTPPAYAQALEPHWCDIRPLVLDTCSQFQSPPPPKFDMYKNSPYYKEVMEVKNTGDSLTEEQRHVADFFDDNPFKLNVSGHMMFATKKFSPPGHWMNIVGIAARKAKADFNSTVAAYAETSIALFDGFISCWKTKFSYNSIRPETVINKYINPDWRPYIQTPPFPSYTSGHSVISAAAAEVMSHYFGDQFVYRDSSLREFGINDMTFKSFRDAAWEASLSRLYGGIHFRSDIVNGNQEGKQIGTYIVEKLKMKNDADSKMFASKQVRAQW</sequence>
<dbReference type="RefSeq" id="WP_279296476.1">
    <property type="nucleotide sequence ID" value="NZ_JAOTIF010000004.1"/>
</dbReference>
<dbReference type="InterPro" id="IPR052559">
    <property type="entry name" value="V-haloperoxidase"/>
</dbReference>
<proteinExistence type="predicted"/>
<evidence type="ECO:0000313" key="3">
    <source>
        <dbReference type="Proteomes" id="UP001155483"/>
    </source>
</evidence>
<dbReference type="Gene3D" id="1.10.606.20">
    <property type="match status" value="1"/>
</dbReference>
<keyword evidence="3" id="KW-1185">Reference proteome</keyword>
<dbReference type="SUPFAM" id="SSF48317">
    <property type="entry name" value="Acid phosphatase/Vanadium-dependent haloperoxidase"/>
    <property type="match status" value="1"/>
</dbReference>
<evidence type="ECO:0000259" key="1">
    <source>
        <dbReference type="Pfam" id="PF01569"/>
    </source>
</evidence>
<dbReference type="InterPro" id="IPR000326">
    <property type="entry name" value="PAP2/HPO"/>
</dbReference>
<dbReference type="CDD" id="cd03398">
    <property type="entry name" value="PAP2_haloperoxidase"/>
    <property type="match status" value="1"/>
</dbReference>
<gene>
    <name evidence="2" type="ORF">OCK74_07890</name>
</gene>
<dbReference type="AlphaFoldDB" id="A0A9X2XWI5"/>
<dbReference type="EMBL" id="JAOTIF010000004">
    <property type="protein sequence ID" value="MCU7549033.1"/>
    <property type="molecule type" value="Genomic_DNA"/>
</dbReference>
<protein>
    <submittedName>
        <fullName evidence="2">Vanadium-dependent haloperoxidase</fullName>
    </submittedName>
</protein>
<dbReference type="InterPro" id="IPR036938">
    <property type="entry name" value="PAP2/HPO_sf"/>
</dbReference>